<dbReference type="eggNOG" id="COG2887">
    <property type="taxonomic scope" value="Bacteria"/>
</dbReference>
<dbReference type="AlphaFoldDB" id="G0IUC8"/>
<dbReference type="Gene3D" id="3.90.320.10">
    <property type="match status" value="1"/>
</dbReference>
<dbReference type="eggNOG" id="COG3893">
    <property type="taxonomic scope" value="Bacteria"/>
</dbReference>
<protein>
    <recommendedName>
        <fullName evidence="1">PD-(D/E)XK endonuclease-like domain-containing protein</fullName>
    </recommendedName>
</protein>
<dbReference type="InterPro" id="IPR011335">
    <property type="entry name" value="Restrct_endonuc-II-like"/>
</dbReference>
<name>G0IUC8_CYCMS</name>
<proteinExistence type="predicted"/>
<dbReference type="HOGENOM" id="CLU_013279_0_0_10"/>
<dbReference type="RefSeq" id="WP_014018422.1">
    <property type="nucleotide sequence ID" value="NC_015914.1"/>
</dbReference>
<accession>G0IUC8</accession>
<dbReference type="InterPro" id="IPR011604">
    <property type="entry name" value="PDDEXK-like_dom_sf"/>
</dbReference>
<reference evidence="3" key="1">
    <citation type="submission" date="2011-07" db="EMBL/GenBank/DDBJ databases">
        <title>The complete genome of Cyclobacterium marinum DSM 745.</title>
        <authorList>
            <person name="Lucas S."/>
            <person name="Han J."/>
            <person name="Lapidus A."/>
            <person name="Bruce D."/>
            <person name="Goodwin L."/>
            <person name="Pitluck S."/>
            <person name="Peters L."/>
            <person name="Kyrpides N."/>
            <person name="Mavromatis K."/>
            <person name="Ivanova N."/>
            <person name="Ovchinnikova G."/>
            <person name="Chertkov O."/>
            <person name="Detter J.C."/>
            <person name="Tapia R."/>
            <person name="Han C."/>
            <person name="Land M."/>
            <person name="Hauser L."/>
            <person name="Markowitz V."/>
            <person name="Cheng J.-F."/>
            <person name="Hugenholtz P."/>
            <person name="Woyke T."/>
            <person name="Wu D."/>
            <person name="Tindall B."/>
            <person name="Schuetze A."/>
            <person name="Brambilla E."/>
            <person name="Klenk H.-P."/>
            <person name="Eisen J.A."/>
        </authorList>
    </citation>
    <scope>NUCLEOTIDE SEQUENCE [LARGE SCALE GENOMIC DNA]</scope>
    <source>
        <strain evidence="3">ATCC 25205 / DSM 745 / LMG 13164 / NCIMB 1802</strain>
    </source>
</reference>
<evidence type="ECO:0000313" key="3">
    <source>
        <dbReference type="Proteomes" id="UP000001635"/>
    </source>
</evidence>
<dbReference type="STRING" id="880070.Cycma_0343"/>
<feature type="domain" description="PD-(D/E)XK endonuclease-like" evidence="1">
    <location>
        <begin position="659"/>
        <end position="955"/>
    </location>
</feature>
<evidence type="ECO:0000259" key="1">
    <source>
        <dbReference type="Pfam" id="PF12705"/>
    </source>
</evidence>
<dbReference type="Proteomes" id="UP000001635">
    <property type="component" value="Chromosome"/>
</dbReference>
<organism evidence="2 3">
    <name type="scientific">Cyclobacterium marinum (strain ATCC 25205 / DSM 745 / LMG 13164 / NCIMB 1802)</name>
    <name type="common">Flectobacillus marinus</name>
    <dbReference type="NCBI Taxonomy" id="880070"/>
    <lineage>
        <taxon>Bacteria</taxon>
        <taxon>Pseudomonadati</taxon>
        <taxon>Bacteroidota</taxon>
        <taxon>Cytophagia</taxon>
        <taxon>Cytophagales</taxon>
        <taxon>Cyclobacteriaceae</taxon>
        <taxon>Cyclobacterium</taxon>
    </lineage>
</organism>
<dbReference type="SUPFAM" id="SSF52540">
    <property type="entry name" value="P-loop containing nucleoside triphosphate hydrolases"/>
    <property type="match status" value="1"/>
</dbReference>
<dbReference type="InterPro" id="IPR027417">
    <property type="entry name" value="P-loop_NTPase"/>
</dbReference>
<dbReference type="Gene3D" id="3.40.50.300">
    <property type="entry name" value="P-loop containing nucleotide triphosphate hydrolases"/>
    <property type="match status" value="1"/>
</dbReference>
<dbReference type="InterPro" id="IPR038726">
    <property type="entry name" value="PDDEXK_AddAB-type"/>
</dbReference>
<evidence type="ECO:0000313" key="2">
    <source>
        <dbReference type="EMBL" id="AEL24123.1"/>
    </source>
</evidence>
<dbReference type="SUPFAM" id="SSF52980">
    <property type="entry name" value="Restriction endonuclease-like"/>
    <property type="match status" value="1"/>
</dbReference>
<keyword evidence="3" id="KW-1185">Reference proteome</keyword>
<dbReference type="OrthoDB" id="9762792at2"/>
<dbReference type="Pfam" id="PF12705">
    <property type="entry name" value="PDDEXK_1"/>
    <property type="match status" value="1"/>
</dbReference>
<dbReference type="KEGG" id="cmr:Cycma_0343"/>
<gene>
    <name evidence="2" type="ordered locus">Cycma_0343</name>
</gene>
<dbReference type="EMBL" id="CP002955">
    <property type="protein sequence ID" value="AEL24123.1"/>
    <property type="molecule type" value="Genomic_DNA"/>
</dbReference>
<sequence length="957" mass="111490">MEGFLKRTAAELLQRGVDIKNFEVVLPNRRAGLFFTKYLGQLVSRPTYMPKVITIEDFFYDIVGKRPADKLSLIYELYKVYKSISGSKEGFDRFYFWGEMILKDFNDLDQFLVNPEKLFVNLKEQKILESDWSFLSSEQIDLIQAFWASFESRDRFHQEKFLKFWDVLFPMYQGFNSSLDTLGLAYGGSIYREVVENLDKVASSGRKTIFVGFNAFTGAEEKLIKYFVQKFEAEIYWDIDQYYLDAKSQEAGMFFRDYRKDKILGPTFPEITPNKIVENDRHIKTYAIPLKINQANMVGAILETIPREEENWEETVVILPDEQLLFPVLNLLPDNVNKVNVTMGYPVKHTPIFTFLEAVVDLQRYSKIVNEELMFYYKPVKELLATVYLYDLAPEFSQHLIDEFSRNNTLYISSKVLREGGPLFAQVFQSMTTATLMDNMLALIKMLADPLEESSMERTYLFQCFKQMNRLKVIVDKEIKEEVSIAFLLRIFKQVFGEIKLPFKGEPLQGLQLMGVLESRNLDFKRVIICNMNEGSFPPSNSMNSMIPFNLRKAFGMPIQEQNDAIYAYTFYRLLHEAKEVHLLYTTAGEQGKVNEKSRYIHQLQIEMDQDGVQKEDTITHIPVNLSPTRAIVIEKDKSIIDHLKNYTKPLNSEWEPVSFSPSALNVWLDCRLKFYLSYIAGIDVPEEVQEEVDPAIFGNLVHKSLENLYMGYIERKKRKVLQVSDIEELKDFIYPAVMKAIKEQYFLEEENPQLTGQLVIARDVLQKYLQGVLTKDKLSAPFEIISLEAGKKYRAFVPIEFHGEEVLVALGGIIDRVDRIGDTVRLIDYKSGQDKKTFKSVESLFDRESSDRNKAAMQTFFYGLLYEANFPDNQYFLKPALFNLRDIFKDDFNPYLQENYGYRKYREVNNYADYRNDFVSGLRSLLEEIFDPNQVFDQTTDLQKCGYCPYAAICSR</sequence>